<proteinExistence type="predicted"/>
<evidence type="ECO:0000313" key="2">
    <source>
        <dbReference type="Proteomes" id="UP000074914"/>
    </source>
</evidence>
<gene>
    <name evidence="1" type="ORF">CPter291_2965</name>
</gene>
<accession>A0ABM5Z806</accession>
<keyword evidence="2" id="KW-1185">Reference proteome</keyword>
<name>A0ABM5Z806_9BURK</name>
<protein>
    <submittedName>
        <fullName evidence="1">Uncharacterized protein</fullName>
    </submittedName>
</protein>
<dbReference type="EMBL" id="CP013236">
    <property type="protein sequence ID" value="AMP15213.1"/>
    <property type="molecule type" value="Genomic_DNA"/>
</dbReference>
<dbReference type="Proteomes" id="UP000074914">
    <property type="component" value="Chromosome"/>
</dbReference>
<sequence>MISTRYRAGIDPLYLIKEANTMFKSPEDSGLFCFRNPKGSKFCN</sequence>
<evidence type="ECO:0000313" key="1">
    <source>
        <dbReference type="EMBL" id="AMP15213.1"/>
    </source>
</evidence>
<reference evidence="1 2" key="1">
    <citation type="submission" date="2015-11" db="EMBL/GenBank/DDBJ databases">
        <title>Exploring the genomic traits of fungus-feeding bacterial genus Collimonas.</title>
        <authorList>
            <person name="Song C."/>
            <person name="Schmidt R."/>
            <person name="de Jager V."/>
            <person name="Krzyzanowska D."/>
            <person name="Jongedijk E."/>
            <person name="Cankar K."/>
            <person name="Beekwilder J."/>
            <person name="van Veen A."/>
            <person name="de Boer W."/>
            <person name="van Veen J.A."/>
            <person name="Garbeva P."/>
        </authorList>
    </citation>
    <scope>NUCLEOTIDE SEQUENCE [LARGE SCALE GENOMIC DNA]</scope>
    <source>
        <strain evidence="1 2">Ter291</strain>
    </source>
</reference>
<organism evidence="1 2">
    <name type="scientific">Collimonas pratensis</name>
    <dbReference type="NCBI Taxonomy" id="279113"/>
    <lineage>
        <taxon>Bacteria</taxon>
        <taxon>Pseudomonadati</taxon>
        <taxon>Pseudomonadota</taxon>
        <taxon>Betaproteobacteria</taxon>
        <taxon>Burkholderiales</taxon>
        <taxon>Oxalobacteraceae</taxon>
        <taxon>Collimonas</taxon>
    </lineage>
</organism>